<dbReference type="CDD" id="cd00067">
    <property type="entry name" value="GAL4"/>
    <property type="match status" value="1"/>
</dbReference>
<comment type="caution">
    <text evidence="3">The sequence shown here is derived from an EMBL/GenBank/DDBJ whole genome shotgun (WGS) entry which is preliminary data.</text>
</comment>
<evidence type="ECO:0000256" key="1">
    <source>
        <dbReference type="ARBA" id="ARBA00023242"/>
    </source>
</evidence>
<protein>
    <recommendedName>
        <fullName evidence="2">Zn(2)-C6 fungal-type domain-containing protein</fullName>
    </recommendedName>
</protein>
<dbReference type="InterPro" id="IPR001138">
    <property type="entry name" value="Zn2Cys6_DnaBD"/>
</dbReference>
<dbReference type="PANTHER" id="PTHR38111">
    <property type="entry name" value="ZN(2)-C6 FUNGAL-TYPE DOMAIN-CONTAINING PROTEIN-RELATED"/>
    <property type="match status" value="1"/>
</dbReference>
<keyword evidence="1" id="KW-0539">Nucleus</keyword>
<sequence>MGKRSNGCVTCRRRKVKCDEAKPTCERCRKATYTCAGYNQPWLDEARYAAVAHQRKAERQAEEQERWKARISYEAALAHGFLPFESVGQSLSLAAFQDDICRSFVLHRLTSGPTVTKGLAWWLSPRPRVQVQAYTLISASRAMTASFFGRMHQQPRIVAQGESMYIEALHNLRQDVGHPVKSRTIETLGATMALNMYELINTSPMTPGWIKHAGGVGRLIQLRGPGDHQKYPERTIFLESRMLIIAESIFSCQRSFLDEPVWKTVPWEGDIEAKTTMDYLVDVLADIPYFIQLLTPKSRSSSGIISENLPGNQIAKAQLPRLLKRLKDLHQAWEAQSPSAGNEEIKSPTPPFDTVLHFTDLDRAYDFCLFNATLLLVLLLLEESGESQLVSKFLQDMFPVCANFSIQIIANLICRSADYLLLDKHGSLGYILWTFSAAVTYLFMDKNLPQAIYVFDITTRNSASSGFGFGDFVLKMPTPLSMWMEGCKARHQQQAEYQSPETLASTPDEEMTNLLLRPQLKSGP</sequence>
<evidence type="ECO:0000313" key="3">
    <source>
        <dbReference type="EMBL" id="KAK0516789.1"/>
    </source>
</evidence>
<organism evidence="3 4">
    <name type="scientific">Cladonia borealis</name>
    <dbReference type="NCBI Taxonomy" id="184061"/>
    <lineage>
        <taxon>Eukaryota</taxon>
        <taxon>Fungi</taxon>
        <taxon>Dikarya</taxon>
        <taxon>Ascomycota</taxon>
        <taxon>Pezizomycotina</taxon>
        <taxon>Lecanoromycetes</taxon>
        <taxon>OSLEUM clade</taxon>
        <taxon>Lecanoromycetidae</taxon>
        <taxon>Lecanorales</taxon>
        <taxon>Lecanorineae</taxon>
        <taxon>Cladoniaceae</taxon>
        <taxon>Cladonia</taxon>
    </lineage>
</organism>
<feature type="domain" description="Zn(2)-C6 fungal-type" evidence="2">
    <location>
        <begin position="7"/>
        <end position="35"/>
    </location>
</feature>
<dbReference type="Proteomes" id="UP001166286">
    <property type="component" value="Unassembled WGS sequence"/>
</dbReference>
<evidence type="ECO:0000313" key="4">
    <source>
        <dbReference type="Proteomes" id="UP001166286"/>
    </source>
</evidence>
<reference evidence="3" key="1">
    <citation type="submission" date="2023-03" db="EMBL/GenBank/DDBJ databases">
        <title>Complete genome of Cladonia borealis.</title>
        <authorList>
            <person name="Park H."/>
        </authorList>
    </citation>
    <scope>NUCLEOTIDE SEQUENCE</scope>
    <source>
        <strain evidence="3">ANT050790</strain>
    </source>
</reference>
<dbReference type="PANTHER" id="PTHR38111:SF2">
    <property type="entry name" value="FINGER DOMAIN PROTEIN, PUTATIVE (AFU_ORTHOLOGUE AFUA_1G01560)-RELATED"/>
    <property type="match status" value="1"/>
</dbReference>
<dbReference type="GO" id="GO:0008270">
    <property type="term" value="F:zinc ion binding"/>
    <property type="evidence" value="ECO:0007669"/>
    <property type="project" value="InterPro"/>
</dbReference>
<dbReference type="EMBL" id="JAFEKC020000002">
    <property type="protein sequence ID" value="KAK0516789.1"/>
    <property type="molecule type" value="Genomic_DNA"/>
</dbReference>
<dbReference type="PROSITE" id="PS00463">
    <property type="entry name" value="ZN2_CY6_FUNGAL_1"/>
    <property type="match status" value="1"/>
</dbReference>
<dbReference type="InterPro" id="IPR053178">
    <property type="entry name" value="Osmoadaptation_assoc"/>
</dbReference>
<evidence type="ECO:0000259" key="2">
    <source>
        <dbReference type="PROSITE" id="PS50048"/>
    </source>
</evidence>
<dbReference type="Pfam" id="PF00172">
    <property type="entry name" value="Zn_clus"/>
    <property type="match status" value="1"/>
</dbReference>
<dbReference type="InterPro" id="IPR036864">
    <property type="entry name" value="Zn2-C6_fun-type_DNA-bd_sf"/>
</dbReference>
<dbReference type="SMART" id="SM00066">
    <property type="entry name" value="GAL4"/>
    <property type="match status" value="1"/>
</dbReference>
<dbReference type="GO" id="GO:0000981">
    <property type="term" value="F:DNA-binding transcription factor activity, RNA polymerase II-specific"/>
    <property type="evidence" value="ECO:0007669"/>
    <property type="project" value="InterPro"/>
</dbReference>
<name>A0AA39RAL7_9LECA</name>
<dbReference type="AlphaFoldDB" id="A0AA39RAL7"/>
<dbReference type="PROSITE" id="PS50048">
    <property type="entry name" value="ZN2_CY6_FUNGAL_2"/>
    <property type="match status" value="1"/>
</dbReference>
<accession>A0AA39RAL7</accession>
<gene>
    <name evidence="3" type="ORF">JMJ35_001392</name>
</gene>
<keyword evidence="4" id="KW-1185">Reference proteome</keyword>
<dbReference type="SUPFAM" id="SSF57701">
    <property type="entry name" value="Zn2/Cys6 DNA-binding domain"/>
    <property type="match status" value="1"/>
</dbReference>
<dbReference type="Gene3D" id="4.10.240.10">
    <property type="entry name" value="Zn(2)-C6 fungal-type DNA-binding domain"/>
    <property type="match status" value="1"/>
</dbReference>
<proteinExistence type="predicted"/>